<feature type="transmembrane region" description="Helical" evidence="2">
    <location>
        <begin position="26"/>
        <end position="46"/>
    </location>
</feature>
<keyword evidence="2" id="KW-1133">Transmembrane helix</keyword>
<organism evidence="3 4">
    <name type="scientific">Carnegiea gigantea</name>
    <dbReference type="NCBI Taxonomy" id="171969"/>
    <lineage>
        <taxon>Eukaryota</taxon>
        <taxon>Viridiplantae</taxon>
        <taxon>Streptophyta</taxon>
        <taxon>Embryophyta</taxon>
        <taxon>Tracheophyta</taxon>
        <taxon>Spermatophyta</taxon>
        <taxon>Magnoliopsida</taxon>
        <taxon>eudicotyledons</taxon>
        <taxon>Gunneridae</taxon>
        <taxon>Pentapetalae</taxon>
        <taxon>Caryophyllales</taxon>
        <taxon>Cactineae</taxon>
        <taxon>Cactaceae</taxon>
        <taxon>Cactoideae</taxon>
        <taxon>Echinocereeae</taxon>
        <taxon>Carnegiea</taxon>
    </lineage>
</organism>
<dbReference type="AlphaFoldDB" id="A0A9Q1JS56"/>
<name>A0A9Q1JS56_9CARY</name>
<keyword evidence="4" id="KW-1185">Reference proteome</keyword>
<gene>
    <name evidence="3" type="ORF">Cgig2_033918</name>
</gene>
<reference evidence="3" key="1">
    <citation type="submission" date="2022-04" db="EMBL/GenBank/DDBJ databases">
        <title>Carnegiea gigantea Genome sequencing and assembly v2.</title>
        <authorList>
            <person name="Copetti D."/>
            <person name="Sanderson M.J."/>
            <person name="Burquez A."/>
            <person name="Wojciechowski M.F."/>
        </authorList>
    </citation>
    <scope>NUCLEOTIDE SEQUENCE</scope>
    <source>
        <strain evidence="3">SGP5-SGP5p</strain>
        <tissue evidence="3">Aerial part</tissue>
    </source>
</reference>
<evidence type="ECO:0000313" key="3">
    <source>
        <dbReference type="EMBL" id="KAJ8429993.1"/>
    </source>
</evidence>
<dbReference type="EMBL" id="JAKOGI010000835">
    <property type="protein sequence ID" value="KAJ8429993.1"/>
    <property type="molecule type" value="Genomic_DNA"/>
</dbReference>
<accession>A0A9Q1JS56</accession>
<feature type="compositionally biased region" description="Polar residues" evidence="1">
    <location>
        <begin position="308"/>
        <end position="325"/>
    </location>
</feature>
<evidence type="ECO:0000256" key="2">
    <source>
        <dbReference type="SAM" id="Phobius"/>
    </source>
</evidence>
<comment type="caution">
    <text evidence="3">The sequence shown here is derived from an EMBL/GenBank/DDBJ whole genome shotgun (WGS) entry which is preliminary data.</text>
</comment>
<keyword evidence="2" id="KW-0812">Transmembrane</keyword>
<evidence type="ECO:0000313" key="4">
    <source>
        <dbReference type="Proteomes" id="UP001153076"/>
    </source>
</evidence>
<protein>
    <submittedName>
        <fullName evidence="3">Uncharacterized protein</fullName>
    </submittedName>
</protein>
<dbReference type="Proteomes" id="UP001153076">
    <property type="component" value="Unassembled WGS sequence"/>
</dbReference>
<evidence type="ECO:0000256" key="1">
    <source>
        <dbReference type="SAM" id="MobiDB-lite"/>
    </source>
</evidence>
<sequence length="558" mass="62592">MKYEYNLYKKKDEEERRKNKGKRRGLYIGLSTILMTLLLKSLGFSIQGFRCLIPCTLTLARRSNKFHLLGVPAFILGLLALIYAVEPTSPRACVNIPRYRHGPADSLAPWLEPPFQPLRSLQPSPLLAASLAGAAAFSFSQRRWYRVTSPSSLRHSTATLTPGANASAIVTSSSVILGESEVPEVAKSQDLTKPWASENLAVGSTLMKLRLGVRSPVDRLLNYRGADRPAPACPAWVGADAAVSSGLPSIRWRLWTGKLTAGFFQCGTRWGAYGQNNLVRLLQTRDHEERGRVRHCLSSSRRRSASAVTCSGVASRSQRQSTSPSLALHKTKGKSGQSQTEKLTNIGMTNSLRKILKDQKAHCDKEKVVPKKFQLREFPITGLTLPLLRALHRFYRLSHKLGDGLGLIVFSYVELEITGHFSFLGRGLPKGLETFPQPDSRRTKRKSYIQCFIFDFCSMAVMNPDLHNLRRRLFILVQNLFNHRVKRKSETVVESRVINIYTFGGWLIHGGIHLRDYKGVPSRQECGNNLGIGKVTTRTVRAGWSPWELWSLRNNLWS</sequence>
<feature type="region of interest" description="Disordered" evidence="1">
    <location>
        <begin position="308"/>
        <end position="339"/>
    </location>
</feature>
<keyword evidence="2" id="KW-0472">Membrane</keyword>
<proteinExistence type="predicted"/>